<protein>
    <submittedName>
        <fullName evidence="1">Uncharacterized protein</fullName>
    </submittedName>
</protein>
<dbReference type="EMBL" id="ML978187">
    <property type="protein sequence ID" value="KAF2030733.1"/>
    <property type="molecule type" value="Genomic_DNA"/>
</dbReference>
<dbReference type="OrthoDB" id="3783571at2759"/>
<keyword evidence="2" id="KW-1185">Reference proteome</keyword>
<organism evidence="1 2">
    <name type="scientific">Setomelanomma holmii</name>
    <dbReference type="NCBI Taxonomy" id="210430"/>
    <lineage>
        <taxon>Eukaryota</taxon>
        <taxon>Fungi</taxon>
        <taxon>Dikarya</taxon>
        <taxon>Ascomycota</taxon>
        <taxon>Pezizomycotina</taxon>
        <taxon>Dothideomycetes</taxon>
        <taxon>Pleosporomycetidae</taxon>
        <taxon>Pleosporales</taxon>
        <taxon>Pleosporineae</taxon>
        <taxon>Phaeosphaeriaceae</taxon>
        <taxon>Setomelanomma</taxon>
    </lineage>
</organism>
<evidence type="ECO:0000313" key="1">
    <source>
        <dbReference type="EMBL" id="KAF2030733.1"/>
    </source>
</evidence>
<comment type="caution">
    <text evidence="1">The sequence shown here is derived from an EMBL/GenBank/DDBJ whole genome shotgun (WGS) entry which is preliminary data.</text>
</comment>
<gene>
    <name evidence="1" type="ORF">EK21DRAFT_64889</name>
</gene>
<dbReference type="AlphaFoldDB" id="A0A9P4H9W1"/>
<sequence>MSLSTSTTPRTSIDLAKDSASIITTSTSVSSTSASASSKARSVWESIKRHAKEHHESTNAAYALYYSQGQMRTRGQEIWEYKRGEYTKGGEC</sequence>
<dbReference type="Proteomes" id="UP000799777">
    <property type="component" value="Unassembled WGS sequence"/>
</dbReference>
<proteinExistence type="predicted"/>
<reference evidence="1" key="1">
    <citation type="journal article" date="2020" name="Stud. Mycol.">
        <title>101 Dothideomycetes genomes: a test case for predicting lifestyles and emergence of pathogens.</title>
        <authorList>
            <person name="Haridas S."/>
            <person name="Albert R."/>
            <person name="Binder M."/>
            <person name="Bloem J."/>
            <person name="Labutti K."/>
            <person name="Salamov A."/>
            <person name="Andreopoulos B."/>
            <person name="Baker S."/>
            <person name="Barry K."/>
            <person name="Bills G."/>
            <person name="Bluhm B."/>
            <person name="Cannon C."/>
            <person name="Castanera R."/>
            <person name="Culley D."/>
            <person name="Daum C."/>
            <person name="Ezra D."/>
            <person name="Gonzalez J."/>
            <person name="Henrissat B."/>
            <person name="Kuo A."/>
            <person name="Liang C."/>
            <person name="Lipzen A."/>
            <person name="Lutzoni F."/>
            <person name="Magnuson J."/>
            <person name="Mondo S."/>
            <person name="Nolan M."/>
            <person name="Ohm R."/>
            <person name="Pangilinan J."/>
            <person name="Park H.-J."/>
            <person name="Ramirez L."/>
            <person name="Alfaro M."/>
            <person name="Sun H."/>
            <person name="Tritt A."/>
            <person name="Yoshinaga Y."/>
            <person name="Zwiers L.-H."/>
            <person name="Turgeon B."/>
            <person name="Goodwin S."/>
            <person name="Spatafora J."/>
            <person name="Crous P."/>
            <person name="Grigoriev I."/>
        </authorList>
    </citation>
    <scope>NUCLEOTIDE SEQUENCE</scope>
    <source>
        <strain evidence="1">CBS 110217</strain>
    </source>
</reference>
<accession>A0A9P4H9W1</accession>
<name>A0A9P4H9W1_9PLEO</name>
<evidence type="ECO:0000313" key="2">
    <source>
        <dbReference type="Proteomes" id="UP000799777"/>
    </source>
</evidence>